<dbReference type="SUPFAM" id="SSF51905">
    <property type="entry name" value="FAD/NAD(P)-binding domain"/>
    <property type="match status" value="1"/>
</dbReference>
<sequence length="426" mass="48165">MSELKPVYIPKSKHPRIVIIGAGFAGIHLAKALKNKPFQIVLIDRNNFHQFQPLLYQVATSGLEPDAIVFPIRKIFRNYKNFVFRMTDVEKVNAEHKNIQTDIGIINYDYLVLATGSTNNFYGLKDVEYNSIGLKTIQESLDIRSDVLQNIEKANQSDKNEIRRLNTSIVIIGAGPAGVEMAGAFAEFKKFIYPKDYPELRDFPLQIHVVEAGNEVLSAMSKKSSTDSLKDLEKMQVKVHLGTAIKSFDGKTVVLSSGETIKSSNLIWTAGVKGQFPDGIENENIVQGNRIAVDEFNRVKGREYVFAIGDVASMQTEKYPKGHPMVAPTAIQQGQLLAKNLMRKQEDWKPFNYLDKGSLATIGKRKAVADFGKLHFRGKIAWFIWSTVHLISISGFKNKLRVGLNWMNNYFSYDKGNRLIIRKYKR</sequence>
<evidence type="ECO:0000256" key="8">
    <source>
        <dbReference type="ARBA" id="ARBA00047599"/>
    </source>
</evidence>
<keyword evidence="4" id="KW-0274">FAD</keyword>
<keyword evidence="7" id="KW-0520">NAD</keyword>
<keyword evidence="12" id="KW-1185">Reference proteome</keyword>
<dbReference type="PRINTS" id="PR00411">
    <property type="entry name" value="PNDRDTASEI"/>
</dbReference>
<evidence type="ECO:0000259" key="10">
    <source>
        <dbReference type="Pfam" id="PF22366"/>
    </source>
</evidence>
<organism evidence="11 12">
    <name type="scientific">Aureibaculum marinum</name>
    <dbReference type="NCBI Taxonomy" id="2487930"/>
    <lineage>
        <taxon>Bacteria</taxon>
        <taxon>Pseudomonadati</taxon>
        <taxon>Bacteroidota</taxon>
        <taxon>Flavobacteriia</taxon>
        <taxon>Flavobacteriales</taxon>
        <taxon>Flavobacteriaceae</taxon>
        <taxon>Aureibaculum</taxon>
    </lineage>
</organism>
<accession>A0A3N4NTC3</accession>
<dbReference type="EC" id="1.6.5.9" evidence="2"/>
<dbReference type="RefSeq" id="WP_123896597.1">
    <property type="nucleotide sequence ID" value="NZ_RPFJ01000003.1"/>
</dbReference>
<dbReference type="InterPro" id="IPR054585">
    <property type="entry name" value="NDH2-like_C"/>
</dbReference>
<reference evidence="11 12" key="1">
    <citation type="submission" date="2018-11" db="EMBL/GenBank/DDBJ databases">
        <title>Aureibaculum marinum gen. nov., sp. nov., a member of the family Flavobacteriaceae isolated from the Bohai Sea.</title>
        <authorList>
            <person name="Ji X."/>
        </authorList>
    </citation>
    <scope>NUCLEOTIDE SEQUENCE [LARGE SCALE GENOMIC DNA]</scope>
    <source>
        <strain evidence="11 12">BH-SD17</strain>
    </source>
</reference>
<gene>
    <name evidence="11" type="ORF">EGM88_03560</name>
</gene>
<dbReference type="EMBL" id="RPFJ01000003">
    <property type="protein sequence ID" value="RPD99632.1"/>
    <property type="molecule type" value="Genomic_DNA"/>
</dbReference>
<dbReference type="InterPro" id="IPR045024">
    <property type="entry name" value="NDH-2"/>
</dbReference>
<evidence type="ECO:0000256" key="5">
    <source>
        <dbReference type="ARBA" id="ARBA00022946"/>
    </source>
</evidence>
<evidence type="ECO:0000256" key="4">
    <source>
        <dbReference type="ARBA" id="ARBA00022827"/>
    </source>
</evidence>
<dbReference type="InterPro" id="IPR036188">
    <property type="entry name" value="FAD/NAD-bd_sf"/>
</dbReference>
<evidence type="ECO:0000259" key="9">
    <source>
        <dbReference type="Pfam" id="PF07992"/>
    </source>
</evidence>
<dbReference type="PRINTS" id="PR00368">
    <property type="entry name" value="FADPNR"/>
</dbReference>
<dbReference type="PANTHER" id="PTHR43706">
    <property type="entry name" value="NADH DEHYDROGENASE"/>
    <property type="match status" value="1"/>
</dbReference>
<dbReference type="GO" id="GO:0050136">
    <property type="term" value="F:NADH dehydrogenase (quinone) (non-electrogenic) activity"/>
    <property type="evidence" value="ECO:0007669"/>
    <property type="project" value="UniProtKB-EC"/>
</dbReference>
<name>A0A3N4NTC3_9FLAO</name>
<evidence type="ECO:0000256" key="6">
    <source>
        <dbReference type="ARBA" id="ARBA00023002"/>
    </source>
</evidence>
<feature type="domain" description="External alternative NADH-ubiquinone oxidoreductase-like C-terminal" evidence="10">
    <location>
        <begin position="356"/>
        <end position="411"/>
    </location>
</feature>
<evidence type="ECO:0000256" key="2">
    <source>
        <dbReference type="ARBA" id="ARBA00012637"/>
    </source>
</evidence>
<dbReference type="PANTHER" id="PTHR43706:SF47">
    <property type="entry name" value="EXTERNAL NADH-UBIQUINONE OXIDOREDUCTASE 1, MITOCHONDRIAL-RELATED"/>
    <property type="match status" value="1"/>
</dbReference>
<keyword evidence="3" id="KW-0285">Flavoprotein</keyword>
<keyword evidence="5" id="KW-0809">Transit peptide</keyword>
<dbReference type="OrthoDB" id="9781621at2"/>
<dbReference type="Proteomes" id="UP000270856">
    <property type="component" value="Unassembled WGS sequence"/>
</dbReference>
<evidence type="ECO:0000313" key="11">
    <source>
        <dbReference type="EMBL" id="RPD99632.1"/>
    </source>
</evidence>
<comment type="similarity">
    <text evidence="1">Belongs to the NADH dehydrogenase family.</text>
</comment>
<comment type="catalytic activity">
    <reaction evidence="8">
        <text>a quinone + NADH + H(+) = a quinol + NAD(+)</text>
        <dbReference type="Rhea" id="RHEA:46160"/>
        <dbReference type="ChEBI" id="CHEBI:15378"/>
        <dbReference type="ChEBI" id="CHEBI:24646"/>
        <dbReference type="ChEBI" id="CHEBI:57540"/>
        <dbReference type="ChEBI" id="CHEBI:57945"/>
        <dbReference type="ChEBI" id="CHEBI:132124"/>
        <dbReference type="EC" id="1.6.5.9"/>
    </reaction>
</comment>
<feature type="domain" description="FAD/NAD(P)-binding" evidence="9">
    <location>
        <begin position="16"/>
        <end position="334"/>
    </location>
</feature>
<dbReference type="Pfam" id="PF07992">
    <property type="entry name" value="Pyr_redox_2"/>
    <property type="match status" value="1"/>
</dbReference>
<dbReference type="AlphaFoldDB" id="A0A3N4NTC3"/>
<dbReference type="InterPro" id="IPR023753">
    <property type="entry name" value="FAD/NAD-binding_dom"/>
</dbReference>
<evidence type="ECO:0000256" key="3">
    <source>
        <dbReference type="ARBA" id="ARBA00022630"/>
    </source>
</evidence>
<comment type="caution">
    <text evidence="11">The sequence shown here is derived from an EMBL/GenBank/DDBJ whole genome shotgun (WGS) entry which is preliminary data.</text>
</comment>
<proteinExistence type="inferred from homology"/>
<protein>
    <recommendedName>
        <fullName evidence="2">NADH:ubiquinone reductase (non-electrogenic)</fullName>
        <ecNumber evidence="2">1.6.5.9</ecNumber>
    </recommendedName>
</protein>
<evidence type="ECO:0000256" key="7">
    <source>
        <dbReference type="ARBA" id="ARBA00023027"/>
    </source>
</evidence>
<evidence type="ECO:0000313" key="12">
    <source>
        <dbReference type="Proteomes" id="UP000270856"/>
    </source>
</evidence>
<dbReference type="Pfam" id="PF22366">
    <property type="entry name" value="NDH2_C"/>
    <property type="match status" value="1"/>
</dbReference>
<keyword evidence="6" id="KW-0560">Oxidoreductase</keyword>
<evidence type="ECO:0000256" key="1">
    <source>
        <dbReference type="ARBA" id="ARBA00005272"/>
    </source>
</evidence>
<dbReference type="Gene3D" id="3.50.50.100">
    <property type="match status" value="1"/>
</dbReference>